<sequence>MIDAQTAFVAASLVIALLIWVESGLLERNDGKLPETGIFGIASLLTSVWVLVSAAALYFLELDRFAISVPVVYGIYSVAGWFYGAKLIAKTDVPDDPMDIIVPAKYLAFSKSFALVYGLLCVFVLASPRLALAI</sequence>
<feature type="transmembrane region" description="Helical" evidence="1">
    <location>
        <begin position="38"/>
        <end position="59"/>
    </location>
</feature>
<evidence type="ECO:0000313" key="2">
    <source>
        <dbReference type="EMBL" id="OOR88270.1"/>
    </source>
</evidence>
<keyword evidence="1" id="KW-0812">Transmembrane</keyword>
<feature type="transmembrane region" description="Helical" evidence="1">
    <location>
        <begin position="6"/>
        <end position="26"/>
    </location>
</feature>
<dbReference type="EMBL" id="MUXU01000054">
    <property type="protein sequence ID" value="OOR88270.1"/>
    <property type="molecule type" value="Genomic_DNA"/>
</dbReference>
<accession>A0A1S9ZXT0</accession>
<keyword evidence="1" id="KW-0472">Membrane</keyword>
<dbReference type="OrthoDB" id="6647782at2"/>
<name>A0A1S9ZXT0_9GAMM</name>
<dbReference type="AlphaFoldDB" id="A0A1S9ZXT0"/>
<organism evidence="2 4">
    <name type="scientific">Moraxella caviae</name>
    <dbReference type="NCBI Taxonomy" id="34060"/>
    <lineage>
        <taxon>Bacteria</taxon>
        <taxon>Pseudomonadati</taxon>
        <taxon>Pseudomonadota</taxon>
        <taxon>Gammaproteobacteria</taxon>
        <taxon>Moraxellales</taxon>
        <taxon>Moraxellaceae</taxon>
        <taxon>Moraxella</taxon>
    </lineage>
</organism>
<dbReference type="RefSeq" id="WP_143821594.1">
    <property type="nucleotide sequence ID" value="NZ_MUXU01000054.1"/>
</dbReference>
<gene>
    <name evidence="2" type="ORF">B0181_08495</name>
    <name evidence="3" type="ORF">NCTC10293_01474</name>
</gene>
<proteinExistence type="predicted"/>
<evidence type="ECO:0000256" key="1">
    <source>
        <dbReference type="SAM" id="Phobius"/>
    </source>
</evidence>
<dbReference type="Proteomes" id="UP000190435">
    <property type="component" value="Unassembled WGS sequence"/>
</dbReference>
<protein>
    <submittedName>
        <fullName evidence="2">Uncharacterized protein</fullName>
    </submittedName>
</protein>
<evidence type="ECO:0000313" key="4">
    <source>
        <dbReference type="Proteomes" id="UP000190435"/>
    </source>
</evidence>
<evidence type="ECO:0000313" key="3">
    <source>
        <dbReference type="EMBL" id="STZ13895.1"/>
    </source>
</evidence>
<keyword evidence="4" id="KW-1185">Reference proteome</keyword>
<feature type="transmembrane region" description="Helical" evidence="1">
    <location>
        <begin position="106"/>
        <end position="126"/>
    </location>
</feature>
<reference evidence="2 4" key="1">
    <citation type="submission" date="2017-02" db="EMBL/GenBank/DDBJ databases">
        <title>Draft genome sequence of Moraxella caviae CCUG 355 type strain.</title>
        <authorList>
            <person name="Engstrom-Jakobsson H."/>
            <person name="Salva-Serra F."/>
            <person name="Thorell K."/>
            <person name="Gonzales-Siles L."/>
            <person name="Karlsson R."/>
            <person name="Boulund F."/>
            <person name="Engstrand L."/>
            <person name="Moore E."/>
        </authorList>
    </citation>
    <scope>NUCLEOTIDE SEQUENCE [LARGE SCALE GENOMIC DNA]</scope>
    <source>
        <strain evidence="2 4">CCUG 355</strain>
    </source>
</reference>
<feature type="transmembrane region" description="Helical" evidence="1">
    <location>
        <begin position="65"/>
        <end position="85"/>
    </location>
</feature>
<reference evidence="3 5" key="2">
    <citation type="submission" date="2018-06" db="EMBL/GenBank/DDBJ databases">
        <authorList>
            <consortium name="Pathogen Informatics"/>
            <person name="Doyle S."/>
        </authorList>
    </citation>
    <scope>NUCLEOTIDE SEQUENCE [LARGE SCALE GENOMIC DNA]</scope>
    <source>
        <strain evidence="3 5">NCTC10293</strain>
    </source>
</reference>
<dbReference type="Proteomes" id="UP000255279">
    <property type="component" value="Unassembled WGS sequence"/>
</dbReference>
<dbReference type="EMBL" id="UGQE01000004">
    <property type="protein sequence ID" value="STZ13895.1"/>
    <property type="molecule type" value="Genomic_DNA"/>
</dbReference>
<keyword evidence="1" id="KW-1133">Transmembrane helix</keyword>
<evidence type="ECO:0000313" key="5">
    <source>
        <dbReference type="Proteomes" id="UP000255279"/>
    </source>
</evidence>